<evidence type="ECO:0000256" key="4">
    <source>
        <dbReference type="RuleBase" id="RU004020"/>
    </source>
</evidence>
<dbReference type="InterPro" id="IPR000014">
    <property type="entry name" value="PAS"/>
</dbReference>
<dbReference type="InterPro" id="IPR000232">
    <property type="entry name" value="HSF_DNA-bd"/>
</dbReference>
<dbReference type="Gene3D" id="1.10.10.10">
    <property type="entry name" value="Winged helix-like DNA-binding domain superfamily/Winged helix DNA-binding domain"/>
    <property type="match status" value="1"/>
</dbReference>
<dbReference type="Pfam" id="PF00447">
    <property type="entry name" value="HSF_DNA-bind"/>
    <property type="match status" value="1"/>
</dbReference>
<keyword evidence="2" id="KW-0238">DNA-binding</keyword>
<comment type="similarity">
    <text evidence="4">Belongs to the HSF family.</text>
</comment>
<dbReference type="InterPro" id="IPR035965">
    <property type="entry name" value="PAS-like_dom_sf"/>
</dbReference>
<gene>
    <name evidence="7" type="ORF">PCAR00345_LOCUS3012</name>
</gene>
<dbReference type="Pfam" id="PF13426">
    <property type="entry name" value="PAS_9"/>
    <property type="match status" value="2"/>
</dbReference>
<evidence type="ECO:0000256" key="2">
    <source>
        <dbReference type="ARBA" id="ARBA00023125"/>
    </source>
</evidence>
<evidence type="ECO:0000256" key="5">
    <source>
        <dbReference type="SAM" id="MobiDB-lite"/>
    </source>
</evidence>
<dbReference type="SUPFAM" id="SSF55785">
    <property type="entry name" value="PYP-like sensor domain (PAS domain)"/>
    <property type="match status" value="2"/>
</dbReference>
<dbReference type="NCBIfam" id="TIGR00229">
    <property type="entry name" value="sensory_box"/>
    <property type="match status" value="1"/>
</dbReference>
<feature type="compositionally biased region" description="Polar residues" evidence="5">
    <location>
        <begin position="573"/>
        <end position="589"/>
    </location>
</feature>
<keyword evidence="3" id="KW-0539">Nucleus</keyword>
<dbReference type="PANTHER" id="PTHR10015:SF206">
    <property type="entry name" value="HSF-TYPE DNA-BINDING DOMAIN-CONTAINING PROTEIN"/>
    <property type="match status" value="1"/>
</dbReference>
<dbReference type="CDD" id="cd00130">
    <property type="entry name" value="PAS"/>
    <property type="match status" value="2"/>
</dbReference>
<dbReference type="SMART" id="SM00091">
    <property type="entry name" value="PAS"/>
    <property type="match status" value="2"/>
</dbReference>
<dbReference type="PROSITE" id="PS50112">
    <property type="entry name" value="PAS"/>
    <property type="match status" value="1"/>
</dbReference>
<feature type="compositionally biased region" description="Low complexity" evidence="5">
    <location>
        <begin position="602"/>
        <end position="621"/>
    </location>
</feature>
<feature type="compositionally biased region" description="Gly residues" evidence="5">
    <location>
        <begin position="625"/>
        <end position="636"/>
    </location>
</feature>
<feature type="compositionally biased region" description="Basic and acidic residues" evidence="5">
    <location>
        <begin position="786"/>
        <end position="798"/>
    </location>
</feature>
<dbReference type="GO" id="GO:0005634">
    <property type="term" value="C:nucleus"/>
    <property type="evidence" value="ECO:0007669"/>
    <property type="project" value="UniProtKB-SubCell"/>
</dbReference>
<organism evidence="7">
    <name type="scientific">Chrysotila carterae</name>
    <name type="common">Marine alga</name>
    <name type="synonym">Syracosphaera carterae</name>
    <dbReference type="NCBI Taxonomy" id="13221"/>
    <lineage>
        <taxon>Eukaryota</taxon>
        <taxon>Haptista</taxon>
        <taxon>Haptophyta</taxon>
        <taxon>Prymnesiophyceae</taxon>
        <taxon>Isochrysidales</taxon>
        <taxon>Isochrysidaceae</taxon>
        <taxon>Chrysotila</taxon>
    </lineage>
</organism>
<feature type="compositionally biased region" description="Polar residues" evidence="5">
    <location>
        <begin position="867"/>
        <end position="890"/>
    </location>
</feature>
<feature type="region of interest" description="Disordered" evidence="5">
    <location>
        <begin position="470"/>
        <end position="530"/>
    </location>
</feature>
<protein>
    <recommendedName>
        <fullName evidence="6">PAS domain-containing protein</fullName>
    </recommendedName>
</protein>
<evidence type="ECO:0000256" key="3">
    <source>
        <dbReference type="ARBA" id="ARBA00023242"/>
    </source>
</evidence>
<dbReference type="SMART" id="SM00415">
    <property type="entry name" value="HSF"/>
    <property type="match status" value="1"/>
</dbReference>
<feature type="domain" description="PAS" evidence="6">
    <location>
        <begin position="169"/>
        <end position="216"/>
    </location>
</feature>
<evidence type="ECO:0000259" key="6">
    <source>
        <dbReference type="PROSITE" id="PS50112"/>
    </source>
</evidence>
<feature type="region of interest" description="Disordered" evidence="5">
    <location>
        <begin position="849"/>
        <end position="890"/>
    </location>
</feature>
<feature type="region of interest" description="Disordered" evidence="5">
    <location>
        <begin position="544"/>
        <end position="679"/>
    </location>
</feature>
<feature type="compositionally biased region" description="Polar residues" evidence="5">
    <location>
        <begin position="548"/>
        <end position="564"/>
    </location>
</feature>
<accession>A0A7S4B139</accession>
<feature type="region of interest" description="Disordered" evidence="5">
    <location>
        <begin position="781"/>
        <end position="806"/>
    </location>
</feature>
<dbReference type="InterPro" id="IPR036388">
    <property type="entry name" value="WH-like_DNA-bd_sf"/>
</dbReference>
<dbReference type="PRINTS" id="PR00056">
    <property type="entry name" value="HSFDOMAIN"/>
</dbReference>
<reference evidence="7" key="1">
    <citation type="submission" date="2021-01" db="EMBL/GenBank/DDBJ databases">
        <authorList>
            <person name="Corre E."/>
            <person name="Pelletier E."/>
            <person name="Niang G."/>
            <person name="Scheremetjew M."/>
            <person name="Finn R."/>
            <person name="Kale V."/>
            <person name="Holt S."/>
            <person name="Cochrane G."/>
            <person name="Meng A."/>
            <person name="Brown T."/>
            <person name="Cohen L."/>
        </authorList>
    </citation>
    <scope>NUCLEOTIDE SEQUENCE</scope>
    <source>
        <strain evidence="7">CCMP645</strain>
    </source>
</reference>
<dbReference type="InterPro" id="IPR036390">
    <property type="entry name" value="WH_DNA-bd_sf"/>
</dbReference>
<dbReference type="AlphaFoldDB" id="A0A7S4B139"/>
<comment type="subcellular location">
    <subcellularLocation>
        <location evidence="1">Nucleus</location>
    </subcellularLocation>
</comment>
<dbReference type="SUPFAM" id="SSF46785">
    <property type="entry name" value="Winged helix' DNA-binding domain"/>
    <property type="match status" value="1"/>
</dbReference>
<dbReference type="EMBL" id="HBIZ01005281">
    <property type="protein sequence ID" value="CAE0750427.1"/>
    <property type="molecule type" value="Transcribed_RNA"/>
</dbReference>
<dbReference type="PANTHER" id="PTHR10015">
    <property type="entry name" value="HEAT SHOCK TRANSCRIPTION FACTOR"/>
    <property type="match status" value="1"/>
</dbReference>
<dbReference type="GO" id="GO:0003700">
    <property type="term" value="F:DNA-binding transcription factor activity"/>
    <property type="evidence" value="ECO:0007669"/>
    <property type="project" value="InterPro"/>
</dbReference>
<dbReference type="GO" id="GO:0043565">
    <property type="term" value="F:sequence-specific DNA binding"/>
    <property type="evidence" value="ECO:0007669"/>
    <property type="project" value="InterPro"/>
</dbReference>
<sequence>MDSHSTNDESCMTELVSECCCITAATPPYRIIHANAAWCRATGYSQEAVIGRTCKFLQGPETCARTLQIMHEALVAMQPIAVRLINYRRDGTPFVNDLTIVPIRDSVNSPPTHFLGTLREQSLAVPPPIWPQHSSSSASEPFVPTQLQEALQREMPHPQLITERVPPFKVIHVNPAWCQLSGYPAEHLIGRPYTVLHGPQTERDLPLRLEEAFRNGSRYSCKATLSTASQQPFQARLIVSPLLGTNGGGEAQYFVHVLADYSGSPIARRAEELGHPLPGSCSQTMIDSGCTGSLASQALLNGLTNCQGWNGSVTSAPASKPGFVSSQVGGMCNGIGSGIGTGIGIGVSNGIGNGNSIGSEVADMLSGRLKNGLANGQLHGRLKEMLGGVGLSGLHNLMLGSNVNGQMGGIGGPNSLKPNGFPHGGNGSIAGFPPGSVGGAECFPNHFDPRAALVSSNACGGAVGNGGANGGGAGMPRGSAGTLHDGAVQLTSPPNHTERSGDIMFLAQRRAGSDGPPSTPLSFGLHSLGPNSTLMQQQQMRGGLYLQPGSQPQGASQVGHQASHPQLPAAPMPSTQLSSLGGTHASTTHALLGRQQPHGSSERSFASGSSGMPQRNDNGSRSSDDGGGGSNDGSGGSNDSTEPASYSTDMHGGDGLESSHAPSAAAHDRANGESSRSSGRVPPFLTKLYTIVDEAMYDMFVTWCSGGTAFRIADPQAFAETLLPRFFKHNKLGSFQQQLLTYGFTRVPNSSCLDISATWQHQHFLQDRPELLEQMTRVMHRSLKNGSDRKSSRDRAEDSSDSEDEEIIRMHDDIHKLCASLHELHDELRTARVTEMRAIDALMDRVHKRLKPSPMAEKAENGRRVGNLSSNSPTDSDPTNSEIAGSDSQAGSNSIEQACAYTALAPPHILAALTRVLMCILLVASD</sequence>
<name>A0A7S4B139_CHRCT</name>
<evidence type="ECO:0000256" key="1">
    <source>
        <dbReference type="ARBA" id="ARBA00004123"/>
    </source>
</evidence>
<proteinExistence type="inferred from homology"/>
<dbReference type="Gene3D" id="3.30.450.20">
    <property type="entry name" value="PAS domain"/>
    <property type="match status" value="2"/>
</dbReference>
<evidence type="ECO:0000313" key="7">
    <source>
        <dbReference type="EMBL" id="CAE0750427.1"/>
    </source>
</evidence>